<dbReference type="EMBL" id="BTSY01000005">
    <property type="protein sequence ID" value="GMT26788.1"/>
    <property type="molecule type" value="Genomic_DNA"/>
</dbReference>
<dbReference type="GO" id="GO:0006334">
    <property type="term" value="P:nucleosome assembly"/>
    <property type="evidence" value="ECO:0007669"/>
    <property type="project" value="TreeGrafter"/>
</dbReference>
<dbReference type="PANTHER" id="PTHR15272">
    <property type="entry name" value="CHROMATIN ASSEMBLY FACTOR 1 SUBUNIT A CAF-1 SUBUNIT A"/>
    <property type="match status" value="1"/>
</dbReference>
<evidence type="ECO:0000313" key="8">
    <source>
        <dbReference type="Proteomes" id="UP001432322"/>
    </source>
</evidence>
<reference evidence="7" key="1">
    <citation type="submission" date="2023-10" db="EMBL/GenBank/DDBJ databases">
        <title>Genome assembly of Pristionchus species.</title>
        <authorList>
            <person name="Yoshida K."/>
            <person name="Sommer R.J."/>
        </authorList>
    </citation>
    <scope>NUCLEOTIDE SEQUENCE</scope>
    <source>
        <strain evidence="7">RS5133</strain>
    </source>
</reference>
<accession>A0AAV5W8N0</accession>
<protein>
    <recommendedName>
        <fullName evidence="6">Chromatin assembly factor 1 subunit A dimerization domain-containing protein</fullName>
    </recommendedName>
</protein>
<feature type="region of interest" description="Disordered" evidence="5">
    <location>
        <begin position="163"/>
        <end position="352"/>
    </location>
</feature>
<evidence type="ECO:0000256" key="3">
    <source>
        <dbReference type="ARBA" id="ARBA00023204"/>
    </source>
</evidence>
<name>A0AAV5W8N0_9BILA</name>
<evidence type="ECO:0000256" key="2">
    <source>
        <dbReference type="ARBA" id="ARBA00022763"/>
    </source>
</evidence>
<feature type="compositionally biased region" description="Acidic residues" evidence="5">
    <location>
        <begin position="172"/>
        <end position="213"/>
    </location>
</feature>
<dbReference type="AlphaFoldDB" id="A0AAV5W8N0"/>
<proteinExistence type="predicted"/>
<feature type="compositionally biased region" description="Acidic residues" evidence="5">
    <location>
        <begin position="287"/>
        <end position="297"/>
    </location>
</feature>
<sequence>REEERRKKEEAKEAKRAEDEEKKEQKRKEEEAKKREEMAVEEKKRRESNRFMSFFKKNDDKKEEKPAPKEEQMETDASNGLWFKPFPIKPFMTLAPVFRREPLGEEDQVTGVEGEMPQYLASIKDFKLNCVEKKPLKSKLFQFHDNYRPPYYGTWRKRGQQIRGRRPFALEDTLDYEVESDQEWEEEPSDAEECKSDDDDILEDEEMEDEENEGFFVEHGYLSEGEGESDGGMGGDDDDVDEGCGDSNEDTSKSPSASDGDPTTKRSKKSRGEKLSTTRVRRRAVLDSDDEEEEGEEGERKRKRREEGGGGGESGRDARRAGSVEIVGTKSGGRGEGGVGGGDPAAAGRDAEDRRVRLASRAREYSATVARKKHKLVPVVWWNLLSATTSVPAPCAARAADHQGGEEGAASGAAVAGPSAAAAAESIPSTVVATCARVCPDEVTECRLVTFEWPPEVVEEQLPQSTEDPEEEEPVAVPV</sequence>
<dbReference type="Pfam" id="PF12253">
    <property type="entry name" value="CAF1A_dimeriz"/>
    <property type="match status" value="1"/>
</dbReference>
<comment type="caution">
    <text evidence="7">The sequence shown here is derived from an EMBL/GenBank/DDBJ whole genome shotgun (WGS) entry which is preliminary data.</text>
</comment>
<evidence type="ECO:0000256" key="1">
    <source>
        <dbReference type="ARBA" id="ARBA00004123"/>
    </source>
</evidence>
<dbReference type="InterPro" id="IPR022043">
    <property type="entry name" value="CAF1A_DD"/>
</dbReference>
<feature type="non-terminal residue" evidence="7">
    <location>
        <position position="1"/>
    </location>
</feature>
<organism evidence="7 8">
    <name type="scientific">Pristionchus fissidentatus</name>
    <dbReference type="NCBI Taxonomy" id="1538716"/>
    <lineage>
        <taxon>Eukaryota</taxon>
        <taxon>Metazoa</taxon>
        <taxon>Ecdysozoa</taxon>
        <taxon>Nematoda</taxon>
        <taxon>Chromadorea</taxon>
        <taxon>Rhabditida</taxon>
        <taxon>Rhabditina</taxon>
        <taxon>Diplogasteromorpha</taxon>
        <taxon>Diplogasteroidea</taxon>
        <taxon>Neodiplogasteridae</taxon>
        <taxon>Pristionchus</taxon>
    </lineage>
</organism>
<feature type="compositionally biased region" description="Basic and acidic residues" evidence="5">
    <location>
        <begin position="56"/>
        <end position="72"/>
    </location>
</feature>
<feature type="domain" description="Chromatin assembly factor 1 subunit A dimerization" evidence="6">
    <location>
        <begin position="139"/>
        <end position="210"/>
    </location>
</feature>
<evidence type="ECO:0000259" key="6">
    <source>
        <dbReference type="Pfam" id="PF12253"/>
    </source>
</evidence>
<evidence type="ECO:0000256" key="5">
    <source>
        <dbReference type="SAM" id="MobiDB-lite"/>
    </source>
</evidence>
<dbReference type="GO" id="GO:0005634">
    <property type="term" value="C:nucleus"/>
    <property type="evidence" value="ECO:0007669"/>
    <property type="project" value="UniProtKB-SubCell"/>
</dbReference>
<keyword evidence="8" id="KW-1185">Reference proteome</keyword>
<keyword evidence="4" id="KW-0539">Nucleus</keyword>
<feature type="compositionally biased region" description="Acidic residues" evidence="5">
    <location>
        <begin position="467"/>
        <end position="479"/>
    </location>
</feature>
<feature type="compositionally biased region" description="Gly residues" evidence="5">
    <location>
        <begin position="330"/>
        <end position="343"/>
    </location>
</feature>
<keyword evidence="3" id="KW-0234">DNA repair</keyword>
<comment type="subcellular location">
    <subcellularLocation>
        <location evidence="1">Nucleus</location>
    </subcellularLocation>
</comment>
<dbReference type="GO" id="GO:0033186">
    <property type="term" value="C:CAF-1 complex"/>
    <property type="evidence" value="ECO:0007669"/>
    <property type="project" value="TreeGrafter"/>
</dbReference>
<gene>
    <name evidence="7" type="ORF">PFISCL1PPCAC_18085</name>
</gene>
<dbReference type="GO" id="GO:0006281">
    <property type="term" value="P:DNA repair"/>
    <property type="evidence" value="ECO:0007669"/>
    <property type="project" value="UniProtKB-KW"/>
</dbReference>
<keyword evidence="2" id="KW-0227">DNA damage</keyword>
<dbReference type="Proteomes" id="UP001432322">
    <property type="component" value="Unassembled WGS sequence"/>
</dbReference>
<feature type="compositionally biased region" description="Acidic residues" evidence="5">
    <location>
        <begin position="225"/>
        <end position="249"/>
    </location>
</feature>
<evidence type="ECO:0000313" key="7">
    <source>
        <dbReference type="EMBL" id="GMT26788.1"/>
    </source>
</evidence>
<evidence type="ECO:0000256" key="4">
    <source>
        <dbReference type="ARBA" id="ARBA00023242"/>
    </source>
</evidence>
<feature type="region of interest" description="Disordered" evidence="5">
    <location>
        <begin position="1"/>
        <end position="79"/>
    </location>
</feature>
<feature type="compositionally biased region" description="Basic and acidic residues" evidence="5">
    <location>
        <begin position="1"/>
        <end position="49"/>
    </location>
</feature>
<dbReference type="PANTHER" id="PTHR15272:SF0">
    <property type="entry name" value="CHROMATIN ASSEMBLY FACTOR 1 SUBUNIT A"/>
    <property type="match status" value="1"/>
</dbReference>
<feature type="region of interest" description="Disordered" evidence="5">
    <location>
        <begin position="458"/>
        <end position="479"/>
    </location>
</feature>